<dbReference type="RefSeq" id="WP_211551656.1">
    <property type="nucleotide sequence ID" value="NZ_JAGTUF010000029.1"/>
</dbReference>
<comment type="pathway">
    <text evidence="2">Organic acid metabolism; glycolate biosynthesis; glycolate from 2-phosphoglycolate: step 1/1.</text>
</comment>
<accession>A0ABS5IH20</accession>
<evidence type="ECO:0000256" key="1">
    <source>
        <dbReference type="ARBA" id="ARBA00000830"/>
    </source>
</evidence>
<keyword evidence="5" id="KW-0378">Hydrolase</keyword>
<dbReference type="SUPFAM" id="SSF56784">
    <property type="entry name" value="HAD-like"/>
    <property type="match status" value="1"/>
</dbReference>
<dbReference type="InterPro" id="IPR006439">
    <property type="entry name" value="HAD-SF_hydro_IA"/>
</dbReference>
<evidence type="ECO:0000313" key="5">
    <source>
        <dbReference type="EMBL" id="MBR9973689.1"/>
    </source>
</evidence>
<gene>
    <name evidence="5" type="ORF">KEC16_18340</name>
</gene>
<dbReference type="InterPro" id="IPR036412">
    <property type="entry name" value="HAD-like_sf"/>
</dbReference>
<dbReference type="InterPro" id="IPR023214">
    <property type="entry name" value="HAD_sf"/>
</dbReference>
<dbReference type="PANTHER" id="PTHR43434:SF1">
    <property type="entry name" value="PHOSPHOGLYCOLATE PHOSPHATASE"/>
    <property type="match status" value="1"/>
</dbReference>
<keyword evidence="6" id="KW-1185">Reference proteome</keyword>
<protein>
    <recommendedName>
        <fullName evidence="4">phosphoglycolate phosphatase</fullName>
        <ecNumber evidence="4">3.1.3.18</ecNumber>
    </recommendedName>
</protein>
<evidence type="ECO:0000256" key="2">
    <source>
        <dbReference type="ARBA" id="ARBA00004818"/>
    </source>
</evidence>
<organism evidence="5 6">
    <name type="scientific">Magnetospirillum sulfuroxidans</name>
    <dbReference type="NCBI Taxonomy" id="611300"/>
    <lineage>
        <taxon>Bacteria</taxon>
        <taxon>Pseudomonadati</taxon>
        <taxon>Pseudomonadota</taxon>
        <taxon>Alphaproteobacteria</taxon>
        <taxon>Rhodospirillales</taxon>
        <taxon>Rhodospirillaceae</taxon>
        <taxon>Magnetospirillum</taxon>
    </lineage>
</organism>
<comment type="caution">
    <text evidence="5">The sequence shown here is derived from an EMBL/GenBank/DDBJ whole genome shotgun (WGS) entry which is preliminary data.</text>
</comment>
<dbReference type="EC" id="3.1.3.18" evidence="4"/>
<dbReference type="Pfam" id="PF13419">
    <property type="entry name" value="HAD_2"/>
    <property type="match status" value="1"/>
</dbReference>
<dbReference type="NCBIfam" id="TIGR01509">
    <property type="entry name" value="HAD-SF-IA-v3"/>
    <property type="match status" value="1"/>
</dbReference>
<dbReference type="InterPro" id="IPR023198">
    <property type="entry name" value="PGP-like_dom2"/>
</dbReference>
<dbReference type="Gene3D" id="1.10.150.240">
    <property type="entry name" value="Putative phosphatase, domain 2"/>
    <property type="match status" value="1"/>
</dbReference>
<reference evidence="5 6" key="1">
    <citation type="submission" date="2021-04" db="EMBL/GenBank/DDBJ databases">
        <title>Magnetospirillum sulfuroxidans sp. nov., a facultative chemolithoautotrophic sulfur-oxidizing alphaproteobacterium isolated from freshwater sediment and proposals for Paramagetospirillum gen. nov., and Magnetospirillaceae fam. nov.</title>
        <authorList>
            <person name="Koziaeva V."/>
            <person name="Geelhoed J.S."/>
            <person name="Sorokin D.Y."/>
            <person name="Grouzdev D.S."/>
        </authorList>
    </citation>
    <scope>NUCLEOTIDE SEQUENCE [LARGE SCALE GENOMIC DNA]</scope>
    <source>
        <strain evidence="5 6">J10</strain>
    </source>
</reference>
<dbReference type="Gene3D" id="3.40.50.1000">
    <property type="entry name" value="HAD superfamily/HAD-like"/>
    <property type="match status" value="1"/>
</dbReference>
<dbReference type="InterPro" id="IPR041492">
    <property type="entry name" value="HAD_2"/>
</dbReference>
<evidence type="ECO:0000256" key="4">
    <source>
        <dbReference type="ARBA" id="ARBA00013078"/>
    </source>
</evidence>
<evidence type="ECO:0000256" key="3">
    <source>
        <dbReference type="ARBA" id="ARBA00006171"/>
    </source>
</evidence>
<name>A0ABS5IH20_9PROT</name>
<proteinExistence type="inferred from homology"/>
<dbReference type="Proteomes" id="UP000680714">
    <property type="component" value="Unassembled WGS sequence"/>
</dbReference>
<dbReference type="PANTHER" id="PTHR43434">
    <property type="entry name" value="PHOSPHOGLYCOLATE PHOSPHATASE"/>
    <property type="match status" value="1"/>
</dbReference>
<sequence length="209" mass="23197">MSQKKLVLFDLDGVILNSKMNMEYSWGQVCSQLKINVDFEEYFSKIGRPFFDIMTMLGLQEYASRAESIFRVSSMSSLHLVSFYDGVRETLSALEQAGIGMGVVTSKDRMRTNAILAMLPVDFTTVQTPGDKFRGKPAPDHLLLAMAESQIDPADTIYIGDMDSDFEAAQRAGIDYLHAQWGYGAAPKDGIPALSSIKELADWIGVRHP</sequence>
<comment type="similarity">
    <text evidence="3">Belongs to the HAD-like hydrolase superfamily. CbbY/CbbZ/Gph/YieH family.</text>
</comment>
<dbReference type="SFLD" id="SFLDS00003">
    <property type="entry name" value="Haloacid_Dehalogenase"/>
    <property type="match status" value="1"/>
</dbReference>
<dbReference type="NCBIfam" id="TIGR01549">
    <property type="entry name" value="HAD-SF-IA-v1"/>
    <property type="match status" value="1"/>
</dbReference>
<dbReference type="EMBL" id="JAGTUF010000029">
    <property type="protein sequence ID" value="MBR9973689.1"/>
    <property type="molecule type" value="Genomic_DNA"/>
</dbReference>
<comment type="catalytic activity">
    <reaction evidence="1">
        <text>2-phosphoglycolate + H2O = glycolate + phosphate</text>
        <dbReference type="Rhea" id="RHEA:14369"/>
        <dbReference type="ChEBI" id="CHEBI:15377"/>
        <dbReference type="ChEBI" id="CHEBI:29805"/>
        <dbReference type="ChEBI" id="CHEBI:43474"/>
        <dbReference type="ChEBI" id="CHEBI:58033"/>
        <dbReference type="EC" id="3.1.3.18"/>
    </reaction>
</comment>
<evidence type="ECO:0000313" key="6">
    <source>
        <dbReference type="Proteomes" id="UP000680714"/>
    </source>
</evidence>
<dbReference type="SFLD" id="SFLDG01129">
    <property type="entry name" value="C1.5:_HAD__Beta-PGM__Phosphata"/>
    <property type="match status" value="1"/>
</dbReference>
<dbReference type="InterPro" id="IPR050155">
    <property type="entry name" value="HAD-like_hydrolase_sf"/>
</dbReference>
<dbReference type="GO" id="GO:0016787">
    <property type="term" value="F:hydrolase activity"/>
    <property type="evidence" value="ECO:0007669"/>
    <property type="project" value="UniProtKB-KW"/>
</dbReference>